<keyword evidence="7" id="KW-0902">Two-component regulatory system</keyword>
<dbReference type="InterPro" id="IPR036097">
    <property type="entry name" value="HisK_dim/P_sf"/>
</dbReference>
<dbReference type="InterPro" id="IPR050736">
    <property type="entry name" value="Sensor_HK_Regulatory"/>
</dbReference>
<evidence type="ECO:0000313" key="10">
    <source>
        <dbReference type="EMBL" id="OYO24121.1"/>
    </source>
</evidence>
<organism evidence="10 11">
    <name type="scientific">Enemella dayhoffiae</name>
    <dbReference type="NCBI Taxonomy" id="2016507"/>
    <lineage>
        <taxon>Bacteria</taxon>
        <taxon>Bacillati</taxon>
        <taxon>Actinomycetota</taxon>
        <taxon>Actinomycetes</taxon>
        <taxon>Propionibacteriales</taxon>
        <taxon>Propionibacteriaceae</taxon>
        <taxon>Enemella</taxon>
    </lineage>
</organism>
<keyword evidence="6" id="KW-0418">Kinase</keyword>
<feature type="domain" description="Histidine kinase" evidence="9">
    <location>
        <begin position="71"/>
        <end position="287"/>
    </location>
</feature>
<dbReference type="GO" id="GO:0000155">
    <property type="term" value="F:phosphorelay sensor kinase activity"/>
    <property type="evidence" value="ECO:0007669"/>
    <property type="project" value="InterPro"/>
</dbReference>
<dbReference type="AlphaFoldDB" id="A0A255H929"/>
<dbReference type="PANTHER" id="PTHR43711:SF1">
    <property type="entry name" value="HISTIDINE KINASE 1"/>
    <property type="match status" value="1"/>
</dbReference>
<comment type="subcellular location">
    <subcellularLocation>
        <location evidence="2">Cell membrane</location>
    </subcellularLocation>
</comment>
<dbReference type="GO" id="GO:0005886">
    <property type="term" value="C:plasma membrane"/>
    <property type="evidence" value="ECO:0007669"/>
    <property type="project" value="UniProtKB-SubCell"/>
</dbReference>
<evidence type="ECO:0000256" key="4">
    <source>
        <dbReference type="ARBA" id="ARBA00022553"/>
    </source>
</evidence>
<proteinExistence type="predicted"/>
<evidence type="ECO:0000256" key="6">
    <source>
        <dbReference type="ARBA" id="ARBA00022777"/>
    </source>
</evidence>
<dbReference type="InterPro" id="IPR004358">
    <property type="entry name" value="Sig_transdc_His_kin-like_C"/>
</dbReference>
<dbReference type="Gene3D" id="1.10.287.130">
    <property type="match status" value="1"/>
</dbReference>
<dbReference type="CDD" id="cd00082">
    <property type="entry name" value="HisKA"/>
    <property type="match status" value="1"/>
</dbReference>
<comment type="catalytic activity">
    <reaction evidence="1">
        <text>ATP + protein L-histidine = ADP + protein N-phospho-L-histidine.</text>
        <dbReference type="EC" id="2.7.13.3"/>
    </reaction>
</comment>
<evidence type="ECO:0000259" key="9">
    <source>
        <dbReference type="PROSITE" id="PS50109"/>
    </source>
</evidence>
<name>A0A255H929_9ACTN</name>
<dbReference type="PANTHER" id="PTHR43711">
    <property type="entry name" value="TWO-COMPONENT HISTIDINE KINASE"/>
    <property type="match status" value="1"/>
</dbReference>
<dbReference type="PRINTS" id="PR00344">
    <property type="entry name" value="BCTRLSENSOR"/>
</dbReference>
<dbReference type="InterPro" id="IPR003594">
    <property type="entry name" value="HATPase_dom"/>
</dbReference>
<keyword evidence="11" id="KW-1185">Reference proteome</keyword>
<keyword evidence="5" id="KW-0808">Transferase</keyword>
<dbReference type="SMART" id="SM00387">
    <property type="entry name" value="HATPase_c"/>
    <property type="match status" value="1"/>
</dbReference>
<dbReference type="RefSeq" id="WP_094363001.1">
    <property type="nucleotide sequence ID" value="NZ_NMVQ01000005.1"/>
</dbReference>
<evidence type="ECO:0000256" key="3">
    <source>
        <dbReference type="ARBA" id="ARBA00012438"/>
    </source>
</evidence>
<accession>A0A255H929</accession>
<dbReference type="Pfam" id="PF02518">
    <property type="entry name" value="HATPase_c"/>
    <property type="match status" value="1"/>
</dbReference>
<dbReference type="InterPro" id="IPR005467">
    <property type="entry name" value="His_kinase_dom"/>
</dbReference>
<dbReference type="InterPro" id="IPR036890">
    <property type="entry name" value="HATPase_C_sf"/>
</dbReference>
<keyword evidence="4" id="KW-0597">Phosphoprotein</keyword>
<evidence type="ECO:0000256" key="7">
    <source>
        <dbReference type="ARBA" id="ARBA00023012"/>
    </source>
</evidence>
<feature type="region of interest" description="Disordered" evidence="8">
    <location>
        <begin position="267"/>
        <end position="287"/>
    </location>
</feature>
<evidence type="ECO:0000256" key="8">
    <source>
        <dbReference type="SAM" id="MobiDB-lite"/>
    </source>
</evidence>
<protein>
    <recommendedName>
        <fullName evidence="3">histidine kinase</fullName>
        <ecNumber evidence="3">2.7.13.3</ecNumber>
    </recommendedName>
</protein>
<dbReference type="SUPFAM" id="SSF55874">
    <property type="entry name" value="ATPase domain of HSP90 chaperone/DNA topoisomerase II/histidine kinase"/>
    <property type="match status" value="1"/>
</dbReference>
<dbReference type="EC" id="2.7.13.3" evidence="3"/>
<dbReference type="PROSITE" id="PS50109">
    <property type="entry name" value="HIS_KIN"/>
    <property type="match status" value="1"/>
</dbReference>
<evidence type="ECO:0000256" key="5">
    <source>
        <dbReference type="ARBA" id="ARBA00022679"/>
    </source>
</evidence>
<dbReference type="InterPro" id="IPR003661">
    <property type="entry name" value="HisK_dim/P_dom"/>
</dbReference>
<evidence type="ECO:0000313" key="11">
    <source>
        <dbReference type="Proteomes" id="UP000216311"/>
    </source>
</evidence>
<comment type="caution">
    <text evidence="10">The sequence shown here is derived from an EMBL/GenBank/DDBJ whole genome shotgun (WGS) entry which is preliminary data.</text>
</comment>
<dbReference type="Proteomes" id="UP000216311">
    <property type="component" value="Unassembled WGS sequence"/>
</dbReference>
<evidence type="ECO:0000256" key="1">
    <source>
        <dbReference type="ARBA" id="ARBA00000085"/>
    </source>
</evidence>
<dbReference type="OrthoDB" id="9757990at2"/>
<dbReference type="SUPFAM" id="SSF47384">
    <property type="entry name" value="Homodimeric domain of signal transducing histidine kinase"/>
    <property type="match status" value="1"/>
</dbReference>
<dbReference type="EMBL" id="NMVQ01000005">
    <property type="protein sequence ID" value="OYO24121.1"/>
    <property type="molecule type" value="Genomic_DNA"/>
</dbReference>
<sequence length="287" mass="30252">MSPILAGVLGLLIGLLLGGAGAIFWLRPRLLAAQAELARGEGQRAELTADLADRDQQLADADRRHDELVGQAAEQLRAPLAVLGSELQALAPDGDDPHRSAAEREVRRINRLAGDLTTLAKVQRGDLELESTEVELKALLTELTDRLRPQFEAAGGTLSLLPGGTARVYADRRQLSQVVINLLGNALQACADKPTPEVIVGVSRTSIDGAPVGRITITDNGCGLSAEESERVFERFHRAPGSRPGPGAGLGLTIARSVVRAQDGELRLSSPGVGRGATATLTLPRAE</sequence>
<dbReference type="CDD" id="cd00075">
    <property type="entry name" value="HATPase"/>
    <property type="match status" value="1"/>
</dbReference>
<reference evidence="10 11" key="1">
    <citation type="submission" date="2017-07" db="EMBL/GenBank/DDBJ databases">
        <title>Draft whole genome sequences of clinical Proprionibacteriaceae strains.</title>
        <authorList>
            <person name="Bernier A.-M."/>
            <person name="Bernard K."/>
            <person name="Domingo M.-C."/>
        </authorList>
    </citation>
    <scope>NUCLEOTIDE SEQUENCE [LARGE SCALE GENOMIC DNA]</scope>
    <source>
        <strain evidence="10 11">NML 130396</strain>
    </source>
</reference>
<evidence type="ECO:0000256" key="2">
    <source>
        <dbReference type="ARBA" id="ARBA00004236"/>
    </source>
</evidence>
<dbReference type="SMART" id="SM00388">
    <property type="entry name" value="HisKA"/>
    <property type="match status" value="1"/>
</dbReference>
<gene>
    <name evidence="10" type="ORF">CGZ93_04695</name>
</gene>
<dbReference type="Gene3D" id="3.30.565.10">
    <property type="entry name" value="Histidine kinase-like ATPase, C-terminal domain"/>
    <property type="match status" value="1"/>
</dbReference>